<protein>
    <recommendedName>
        <fullName evidence="2">Antibiotic biosynthesis monooxygenase</fullName>
    </recommendedName>
</protein>
<proteinExistence type="predicted"/>
<accession>A0A6J4JP17</accession>
<evidence type="ECO:0008006" key="2">
    <source>
        <dbReference type="Google" id="ProtNLM"/>
    </source>
</evidence>
<dbReference type="EMBL" id="CADCTL010000296">
    <property type="protein sequence ID" value="CAA9283774.1"/>
    <property type="molecule type" value="Genomic_DNA"/>
</dbReference>
<evidence type="ECO:0000313" key="1">
    <source>
        <dbReference type="EMBL" id="CAA9283774.1"/>
    </source>
</evidence>
<gene>
    <name evidence="1" type="ORF">AVDCRST_MAG04-3953</name>
</gene>
<name>A0A6J4JP17_9PROT</name>
<organism evidence="1">
    <name type="scientific">uncultured Acetobacteraceae bacterium</name>
    <dbReference type="NCBI Taxonomy" id="169975"/>
    <lineage>
        <taxon>Bacteria</taxon>
        <taxon>Pseudomonadati</taxon>
        <taxon>Pseudomonadota</taxon>
        <taxon>Alphaproteobacteria</taxon>
        <taxon>Acetobacterales</taxon>
        <taxon>Acetobacteraceae</taxon>
        <taxon>environmental samples</taxon>
    </lineage>
</organism>
<reference evidence="1" key="1">
    <citation type="submission" date="2020-02" db="EMBL/GenBank/DDBJ databases">
        <authorList>
            <person name="Meier V. D."/>
        </authorList>
    </citation>
    <scope>NUCLEOTIDE SEQUENCE</scope>
    <source>
        <strain evidence="1">AVDCRST_MAG04</strain>
    </source>
</reference>
<sequence>MISRLWHGWTTPENAGSYEALIRSTIFPGILGRGIAGLERVELHRRPLGAEVEFVTVMRFASWDAVKTFAGPDWEVSVVPPAARAVLSRFDDKAQHYEVRAERAA</sequence>
<dbReference type="AlphaFoldDB" id="A0A6J4JP17"/>